<gene>
    <name evidence="1" type="ORF">D6810_02160</name>
</gene>
<evidence type="ECO:0000313" key="2">
    <source>
        <dbReference type="Proteomes" id="UP000269410"/>
    </source>
</evidence>
<dbReference type="EMBL" id="RFKV01000071">
    <property type="protein sequence ID" value="RMD77042.1"/>
    <property type="molecule type" value="Genomic_DNA"/>
</dbReference>
<accession>A0A3M0YYB2</accession>
<reference evidence="1 2" key="1">
    <citation type="submission" date="2018-10" db="EMBL/GenBank/DDBJ databases">
        <title>Thermophilic Lithotrophy and Phototrophy in an Intertidal, Iron-rich, Geothermal Spring.</title>
        <authorList>
            <person name="Ward L.M."/>
            <person name="Idei A."/>
            <person name="Nakagawa M."/>
            <person name="Ueno Y."/>
            <person name="Fischer W."/>
            <person name="Mcglynn S.E."/>
        </authorList>
    </citation>
    <scope>NUCLEOTIDE SEQUENCE [LARGE SCALE GENOMIC DNA]</scope>
    <source>
        <strain evidence="1">J137</strain>
    </source>
</reference>
<comment type="caution">
    <text evidence="1">The sequence shown here is derived from an EMBL/GenBank/DDBJ whole genome shotgun (WGS) entry which is preliminary data.</text>
</comment>
<protein>
    <submittedName>
        <fullName evidence="1">Uncharacterized protein</fullName>
    </submittedName>
</protein>
<sequence>MREKLFIPLVVLTFLISPIVGFVRVEAAQVVAYVDLNAQPATSPSTISAAPEVAASTVQNFYVSYVPSSTQFASGDSVTIYLPGVFTTGTLCATPTTDADGDTTTDGSMAVSGNTTVGWTYTYTFTAATTLATSTGVEFCIRATTPSANGNYSIAVSDTNDNDFSSALIYVGTPAASANTNDVSVSATVPYSMSLEIKDPTTTSNVNSCNLGSLNPSAVNTCSYRIAAGTNLTSGMRVTALSNGPLTSGSNTIPNVSDGSVTAGFSEHGVTLTAGSGWTLTSPFDSGDDPITTTESQLFSRTSVVDSSNSSNWTTVTHKASVSSSASAGTYTQIVTYRAYAMP</sequence>
<dbReference type="Proteomes" id="UP000269410">
    <property type="component" value="Unassembled WGS sequence"/>
</dbReference>
<name>A0A3M0YYB2_9BACT</name>
<proteinExistence type="predicted"/>
<evidence type="ECO:0000313" key="1">
    <source>
        <dbReference type="EMBL" id="RMD77042.1"/>
    </source>
</evidence>
<organism evidence="1 2">
    <name type="scientific">Candidatus Dojkabacteria bacterium</name>
    <dbReference type="NCBI Taxonomy" id="2099670"/>
    <lineage>
        <taxon>Bacteria</taxon>
        <taxon>Candidatus Dojkabacteria</taxon>
    </lineage>
</organism>
<dbReference type="AlphaFoldDB" id="A0A3M0YYB2"/>